<sequence>MNRFRKNSPVRAASRHEFLKVFEVQMKLLVVGSGGREHALAWKLAQSPRVQMVYVAPGNGGTAQDERLLNVDIRDPAALADFAENEQIALTVVGPEGPLAAGIVNLFRSRGLKIFGPTKEAAQLESSKDFAKAFMKRHAIPTAEYETFTDIGAAHAYLDTKGAPIVIKADGLAAGKGVVVATSLEEAHAAVDSMLADNKLGDAGARVVIEEFLDGEEASFIVMVDGKHVLALASSQDHKRLLDGDKGPNTGGMGAYSPAPIVTPQLHARVMREIILPTVRGMEQEGIRYTGFLYAGLMIDAQGNPKTLEFNCRMGDPETQPIMARLKGDFSKVVELAIAGTLATAEIEWDRRTALGVVLAAHNYPGTPRKGDRINGIPAETPEAVTFHAGTTLENGKLTTSGGRVLCVVGLSDSVRGAQSVVYDTINQIAFDGMQYRRDIGYRALNRKASDRQS</sequence>
<dbReference type="InterPro" id="IPR020562">
    <property type="entry name" value="PRibGlycinamide_synth_N"/>
</dbReference>
<evidence type="ECO:0000256" key="17">
    <source>
        <dbReference type="HAMAP-Rule" id="MF_00138"/>
    </source>
</evidence>
<dbReference type="EMBL" id="NBTY01000003">
    <property type="protein sequence ID" value="OTP80812.1"/>
    <property type="molecule type" value="Genomic_DNA"/>
</dbReference>
<dbReference type="SUPFAM" id="SSF51246">
    <property type="entry name" value="Rudiment single hybrid motif"/>
    <property type="match status" value="1"/>
</dbReference>
<evidence type="ECO:0000256" key="18">
    <source>
        <dbReference type="PROSITE-ProRule" id="PRU00409"/>
    </source>
</evidence>
<dbReference type="InterPro" id="IPR013815">
    <property type="entry name" value="ATP_grasp_subdomain_1"/>
</dbReference>
<protein>
    <recommendedName>
        <fullName evidence="5 17">Phosphoribosylamine--glycine ligase</fullName>
        <ecNumber evidence="4 17">6.3.4.13</ecNumber>
    </recommendedName>
    <alternativeName>
        <fullName evidence="16 17">GARS</fullName>
    </alternativeName>
    <alternativeName>
        <fullName evidence="14 17">Glycinamide ribonucleotide synthetase</fullName>
    </alternativeName>
    <alternativeName>
        <fullName evidence="15 17">Phosphoribosylglycinamide synthetase</fullName>
    </alternativeName>
</protein>
<dbReference type="GO" id="GO:0005524">
    <property type="term" value="F:ATP binding"/>
    <property type="evidence" value="ECO:0007669"/>
    <property type="project" value="UniProtKB-UniRule"/>
</dbReference>
<dbReference type="InterPro" id="IPR011054">
    <property type="entry name" value="Rudment_hybrid_motif"/>
</dbReference>
<evidence type="ECO:0000256" key="15">
    <source>
        <dbReference type="ARBA" id="ARBA00042864"/>
    </source>
</evidence>
<dbReference type="EC" id="6.3.4.13" evidence="4 17"/>
<dbReference type="PANTHER" id="PTHR43472">
    <property type="entry name" value="PHOSPHORIBOSYLAMINE--GLYCINE LIGASE"/>
    <property type="match status" value="1"/>
</dbReference>
<dbReference type="InterPro" id="IPR016185">
    <property type="entry name" value="PreATP-grasp_dom_sf"/>
</dbReference>
<dbReference type="FunFam" id="3.40.50.20:FF:000006">
    <property type="entry name" value="Phosphoribosylamine--glycine ligase, chloroplastic"/>
    <property type="match status" value="1"/>
</dbReference>
<dbReference type="InterPro" id="IPR000115">
    <property type="entry name" value="PRibGlycinamide_synth"/>
</dbReference>
<evidence type="ECO:0000256" key="2">
    <source>
        <dbReference type="ARBA" id="ARBA00001946"/>
    </source>
</evidence>
<evidence type="ECO:0000256" key="8">
    <source>
        <dbReference type="ARBA" id="ARBA00022741"/>
    </source>
</evidence>
<dbReference type="SUPFAM" id="SSF52440">
    <property type="entry name" value="PreATP-grasp domain"/>
    <property type="match status" value="1"/>
</dbReference>
<proteinExistence type="inferred from homology"/>
<dbReference type="PANTHER" id="PTHR43472:SF1">
    <property type="entry name" value="PHOSPHORIBOSYLAMINE--GLYCINE LIGASE, CHLOROPLASTIC"/>
    <property type="match status" value="1"/>
</dbReference>
<evidence type="ECO:0000256" key="11">
    <source>
        <dbReference type="ARBA" id="ARBA00022842"/>
    </source>
</evidence>
<evidence type="ECO:0000256" key="14">
    <source>
        <dbReference type="ARBA" id="ARBA00042242"/>
    </source>
</evidence>
<dbReference type="Pfam" id="PF01071">
    <property type="entry name" value="GARS_A"/>
    <property type="match status" value="1"/>
</dbReference>
<keyword evidence="8 18" id="KW-0547">Nucleotide-binding</keyword>
<dbReference type="Gene3D" id="3.90.600.10">
    <property type="entry name" value="Phosphoribosylglycinamide synthetase, C-terminal domain"/>
    <property type="match status" value="1"/>
</dbReference>
<dbReference type="Gene3D" id="3.30.470.20">
    <property type="entry name" value="ATP-grasp fold, B domain"/>
    <property type="match status" value="1"/>
</dbReference>
<dbReference type="InterPro" id="IPR037123">
    <property type="entry name" value="PRibGlycinamide_synth_C_sf"/>
</dbReference>
<dbReference type="Proteomes" id="UP000194546">
    <property type="component" value="Unassembled WGS sequence"/>
</dbReference>
<evidence type="ECO:0000256" key="9">
    <source>
        <dbReference type="ARBA" id="ARBA00022755"/>
    </source>
</evidence>
<comment type="cofactor">
    <cofactor evidence="1">
        <name>Mn(2+)</name>
        <dbReference type="ChEBI" id="CHEBI:29035"/>
    </cofactor>
</comment>
<dbReference type="GO" id="GO:0046872">
    <property type="term" value="F:metal ion binding"/>
    <property type="evidence" value="ECO:0007669"/>
    <property type="project" value="UniProtKB-KW"/>
</dbReference>
<evidence type="ECO:0000256" key="1">
    <source>
        <dbReference type="ARBA" id="ARBA00001936"/>
    </source>
</evidence>
<dbReference type="HAMAP" id="MF_00138">
    <property type="entry name" value="GARS"/>
    <property type="match status" value="1"/>
</dbReference>
<evidence type="ECO:0000256" key="4">
    <source>
        <dbReference type="ARBA" id="ARBA00013255"/>
    </source>
</evidence>
<dbReference type="GO" id="GO:0006189">
    <property type="term" value="P:'de novo' IMP biosynthetic process"/>
    <property type="evidence" value="ECO:0007669"/>
    <property type="project" value="UniProtKB-UniRule"/>
</dbReference>
<evidence type="ECO:0000313" key="21">
    <source>
        <dbReference type="Proteomes" id="UP000194546"/>
    </source>
</evidence>
<feature type="domain" description="ATP-grasp" evidence="19">
    <location>
        <begin position="132"/>
        <end position="339"/>
    </location>
</feature>
<comment type="pathway">
    <text evidence="3 17">Purine metabolism; IMP biosynthesis via de novo pathway; N(1)-(5-phospho-D-ribosyl)glycinamide from 5-phospho-alpha-D-ribose 1-diphosphate: step 2/2.</text>
</comment>
<evidence type="ECO:0000256" key="3">
    <source>
        <dbReference type="ARBA" id="ARBA00005174"/>
    </source>
</evidence>
<dbReference type="Gene3D" id="3.40.50.20">
    <property type="match status" value="1"/>
</dbReference>
<dbReference type="Gene3D" id="3.30.1490.20">
    <property type="entry name" value="ATP-grasp fold, A domain"/>
    <property type="match status" value="1"/>
</dbReference>
<keyword evidence="9 17" id="KW-0658">Purine biosynthesis</keyword>
<keyword evidence="6 17" id="KW-0436">Ligase</keyword>
<gene>
    <name evidence="17" type="primary">purD</name>
    <name evidence="20" type="ORF">PAMC26510_01015</name>
</gene>
<evidence type="ECO:0000256" key="7">
    <source>
        <dbReference type="ARBA" id="ARBA00022723"/>
    </source>
</evidence>
<organism evidence="20 21">
    <name type="scientific">Caballeronia sordidicola</name>
    <name type="common">Burkholderia sordidicola</name>
    <dbReference type="NCBI Taxonomy" id="196367"/>
    <lineage>
        <taxon>Bacteria</taxon>
        <taxon>Pseudomonadati</taxon>
        <taxon>Pseudomonadota</taxon>
        <taxon>Betaproteobacteria</taxon>
        <taxon>Burkholderiales</taxon>
        <taxon>Burkholderiaceae</taxon>
        <taxon>Caballeronia</taxon>
    </lineage>
</organism>
<reference evidence="20 21" key="1">
    <citation type="submission" date="2017-03" db="EMBL/GenBank/DDBJ databases">
        <title>Genome analysis of strain PAMC 26510.</title>
        <authorList>
            <person name="Oh H.-M."/>
            <person name="Yang J.-A."/>
        </authorList>
    </citation>
    <scope>NUCLEOTIDE SEQUENCE [LARGE SCALE GENOMIC DNA]</scope>
    <source>
        <strain evidence="20 21">PAMC 26510</strain>
    </source>
</reference>
<evidence type="ECO:0000256" key="13">
    <source>
        <dbReference type="ARBA" id="ARBA00038345"/>
    </source>
</evidence>
<keyword evidence="7" id="KW-0479">Metal-binding</keyword>
<evidence type="ECO:0000256" key="16">
    <source>
        <dbReference type="ARBA" id="ARBA00079592"/>
    </source>
</evidence>
<evidence type="ECO:0000256" key="12">
    <source>
        <dbReference type="ARBA" id="ARBA00023211"/>
    </source>
</evidence>
<evidence type="ECO:0000256" key="10">
    <source>
        <dbReference type="ARBA" id="ARBA00022840"/>
    </source>
</evidence>
<keyword evidence="10 18" id="KW-0067">ATP-binding</keyword>
<comment type="caution">
    <text evidence="20">The sequence shown here is derived from an EMBL/GenBank/DDBJ whole genome shotgun (WGS) entry which is preliminary data.</text>
</comment>
<keyword evidence="11" id="KW-0460">Magnesium</keyword>
<dbReference type="NCBIfam" id="TIGR00877">
    <property type="entry name" value="purD"/>
    <property type="match status" value="1"/>
</dbReference>
<dbReference type="AlphaFoldDB" id="A0A242NAX0"/>
<evidence type="ECO:0000256" key="5">
    <source>
        <dbReference type="ARBA" id="ARBA00020605"/>
    </source>
</evidence>
<dbReference type="SUPFAM" id="SSF56059">
    <property type="entry name" value="Glutathione synthetase ATP-binding domain-like"/>
    <property type="match status" value="1"/>
</dbReference>
<name>A0A242NAX0_CABSO</name>
<dbReference type="GO" id="GO:0009113">
    <property type="term" value="P:purine nucleobase biosynthetic process"/>
    <property type="evidence" value="ECO:0007669"/>
    <property type="project" value="InterPro"/>
</dbReference>
<evidence type="ECO:0000259" key="19">
    <source>
        <dbReference type="PROSITE" id="PS50975"/>
    </source>
</evidence>
<evidence type="ECO:0000256" key="6">
    <source>
        <dbReference type="ARBA" id="ARBA00022598"/>
    </source>
</evidence>
<dbReference type="InterPro" id="IPR011761">
    <property type="entry name" value="ATP-grasp"/>
</dbReference>
<dbReference type="Pfam" id="PF02844">
    <property type="entry name" value="GARS_N"/>
    <property type="match status" value="1"/>
</dbReference>
<comment type="similarity">
    <text evidence="13 17">Belongs to the GARS family.</text>
</comment>
<accession>A0A242NAX0</accession>
<dbReference type="FunFam" id="3.30.1490.20:FF:000006">
    <property type="entry name" value="phosphoribosylamine--glycine ligase, chloroplastic-like"/>
    <property type="match status" value="1"/>
</dbReference>
<comment type="catalytic activity">
    <reaction evidence="17">
        <text>5-phospho-beta-D-ribosylamine + glycine + ATP = N(1)-(5-phospho-beta-D-ribosyl)glycinamide + ADP + phosphate + H(+)</text>
        <dbReference type="Rhea" id="RHEA:17453"/>
        <dbReference type="ChEBI" id="CHEBI:15378"/>
        <dbReference type="ChEBI" id="CHEBI:30616"/>
        <dbReference type="ChEBI" id="CHEBI:43474"/>
        <dbReference type="ChEBI" id="CHEBI:57305"/>
        <dbReference type="ChEBI" id="CHEBI:58681"/>
        <dbReference type="ChEBI" id="CHEBI:143788"/>
        <dbReference type="ChEBI" id="CHEBI:456216"/>
        <dbReference type="EC" id="6.3.4.13"/>
    </reaction>
</comment>
<dbReference type="InterPro" id="IPR020561">
    <property type="entry name" value="PRibGlycinamid_synth_ATP-grasp"/>
</dbReference>
<dbReference type="FunFam" id="3.30.470.20:FF:000031">
    <property type="entry name" value="Phosphoribosylamine--glycine ligase"/>
    <property type="match status" value="1"/>
</dbReference>
<dbReference type="PROSITE" id="PS50975">
    <property type="entry name" value="ATP_GRASP"/>
    <property type="match status" value="1"/>
</dbReference>
<dbReference type="Pfam" id="PF02843">
    <property type="entry name" value="GARS_C"/>
    <property type="match status" value="1"/>
</dbReference>
<dbReference type="SMART" id="SM01209">
    <property type="entry name" value="GARS_A"/>
    <property type="match status" value="1"/>
</dbReference>
<dbReference type="GO" id="GO:0004637">
    <property type="term" value="F:phosphoribosylamine-glycine ligase activity"/>
    <property type="evidence" value="ECO:0007669"/>
    <property type="project" value="UniProtKB-UniRule"/>
</dbReference>
<keyword evidence="12" id="KW-0464">Manganese</keyword>
<evidence type="ECO:0000313" key="20">
    <source>
        <dbReference type="EMBL" id="OTP80812.1"/>
    </source>
</evidence>
<dbReference type="UniPathway" id="UPA00074">
    <property type="reaction ID" value="UER00125"/>
</dbReference>
<dbReference type="FunFam" id="3.90.600.10:FF:000001">
    <property type="entry name" value="Trifunctional purine biosynthetic protein adenosine-3"/>
    <property type="match status" value="1"/>
</dbReference>
<dbReference type="InterPro" id="IPR020560">
    <property type="entry name" value="PRibGlycinamide_synth_C-dom"/>
</dbReference>
<comment type="cofactor">
    <cofactor evidence="2">
        <name>Mg(2+)</name>
        <dbReference type="ChEBI" id="CHEBI:18420"/>
    </cofactor>
</comment>
<dbReference type="SMART" id="SM01210">
    <property type="entry name" value="GARS_C"/>
    <property type="match status" value="1"/>
</dbReference>